<dbReference type="GO" id="GO:0051539">
    <property type="term" value="F:4 iron, 4 sulfur cluster binding"/>
    <property type="evidence" value="ECO:0007669"/>
    <property type="project" value="UniProtKB-KW"/>
</dbReference>
<dbReference type="PRINTS" id="PR00411">
    <property type="entry name" value="PNDRDTASEI"/>
</dbReference>
<dbReference type="InterPro" id="IPR039650">
    <property type="entry name" value="HdrA-like"/>
</dbReference>
<keyword evidence="3" id="KW-0560">Oxidoreductase</keyword>
<evidence type="ECO:0000313" key="6">
    <source>
        <dbReference type="EMBL" id="KKM60727.1"/>
    </source>
</evidence>
<evidence type="ECO:0000256" key="4">
    <source>
        <dbReference type="ARBA" id="ARBA00023004"/>
    </source>
</evidence>
<dbReference type="Pfam" id="PF12831">
    <property type="entry name" value="FAD_oxidored"/>
    <property type="match status" value="2"/>
</dbReference>
<dbReference type="GO" id="GO:0016491">
    <property type="term" value="F:oxidoreductase activity"/>
    <property type="evidence" value="ECO:0007669"/>
    <property type="project" value="UniProtKB-KW"/>
</dbReference>
<accession>A0A0F9LUF0</accession>
<comment type="caution">
    <text evidence="6">The sequence shown here is derived from an EMBL/GenBank/DDBJ whole genome shotgun (WGS) entry which is preliminary data.</text>
</comment>
<evidence type="ECO:0008006" key="7">
    <source>
        <dbReference type="Google" id="ProtNLM"/>
    </source>
</evidence>
<reference evidence="6" key="1">
    <citation type="journal article" date="2015" name="Nature">
        <title>Complex archaea that bridge the gap between prokaryotes and eukaryotes.</title>
        <authorList>
            <person name="Spang A."/>
            <person name="Saw J.H."/>
            <person name="Jorgensen S.L."/>
            <person name="Zaremba-Niedzwiedzka K."/>
            <person name="Martijn J."/>
            <person name="Lind A.E."/>
            <person name="van Eijk R."/>
            <person name="Schleper C."/>
            <person name="Guy L."/>
            <person name="Ettema T.J."/>
        </authorList>
    </citation>
    <scope>NUCLEOTIDE SEQUENCE</scope>
</reference>
<dbReference type="InterPro" id="IPR036188">
    <property type="entry name" value="FAD/NAD-bd_sf"/>
</dbReference>
<keyword evidence="4" id="KW-0408">Iron</keyword>
<gene>
    <name evidence="6" type="ORF">LCGC14_1538950</name>
</gene>
<dbReference type="SUPFAM" id="SSF51905">
    <property type="entry name" value="FAD/NAD(P)-binding domain"/>
    <property type="match status" value="1"/>
</dbReference>
<keyword evidence="2" id="KW-0479">Metal-binding</keyword>
<keyword evidence="5" id="KW-0411">Iron-sulfur</keyword>
<dbReference type="PANTHER" id="PTHR43498">
    <property type="entry name" value="FERREDOXIN:COB-COM HETERODISULFIDE REDUCTASE SUBUNIT A"/>
    <property type="match status" value="1"/>
</dbReference>
<evidence type="ECO:0000256" key="5">
    <source>
        <dbReference type="ARBA" id="ARBA00023014"/>
    </source>
</evidence>
<sequence>MNTYREPAREIPIAREVDVIVAGGGPAGLVAAMASARNGAKTVLLEQFGYLGGTATASLMACINGFRNQVEPDSTQAVAGIAEEIVLALKDIDGLGKSPYPQKSYATTAGQMEYSYAIDTEKFKYVTLKMCVDAGVDVMFHTWFCDSIVDDWVMRGVMVENKSGRQALLATVVVDATGDADVAARAGAPFWQTTKDEAPRLNDTLMYRIEFGATRPAKPMACDFGTSAVVWGPGVSEPINGADGDELSAGEIDTRLRVFEDFAAKQAADPALAGARVVETPVLLGIRQTRFVEGEYILTAEDALEGRRFDDVVAVSPCAIIHYYGYRRYLEHEGYDIPYRCLVPKDVDNLLVAGRCISSQQQPYESHRAMVPIMAIGEAAGTAAALCSNLGVTPRELDVWGLQRTLMAQGAQLRRAPG</sequence>
<evidence type="ECO:0000256" key="1">
    <source>
        <dbReference type="ARBA" id="ARBA00022485"/>
    </source>
</evidence>
<protein>
    <recommendedName>
        <fullName evidence="7">FAD-dependent oxidoreductase 2 FAD binding domain-containing protein</fullName>
    </recommendedName>
</protein>
<evidence type="ECO:0000256" key="2">
    <source>
        <dbReference type="ARBA" id="ARBA00022723"/>
    </source>
</evidence>
<dbReference type="AlphaFoldDB" id="A0A0F9LUF0"/>
<organism evidence="6">
    <name type="scientific">marine sediment metagenome</name>
    <dbReference type="NCBI Taxonomy" id="412755"/>
    <lineage>
        <taxon>unclassified sequences</taxon>
        <taxon>metagenomes</taxon>
        <taxon>ecological metagenomes</taxon>
    </lineage>
</organism>
<dbReference type="GO" id="GO:0046872">
    <property type="term" value="F:metal ion binding"/>
    <property type="evidence" value="ECO:0007669"/>
    <property type="project" value="UniProtKB-KW"/>
</dbReference>
<proteinExistence type="predicted"/>
<evidence type="ECO:0000256" key="3">
    <source>
        <dbReference type="ARBA" id="ARBA00023002"/>
    </source>
</evidence>
<dbReference type="Gene3D" id="3.50.50.60">
    <property type="entry name" value="FAD/NAD(P)-binding domain"/>
    <property type="match status" value="1"/>
</dbReference>
<keyword evidence="1" id="KW-0004">4Fe-4S</keyword>
<name>A0A0F9LUF0_9ZZZZ</name>
<dbReference type="EMBL" id="LAZR01011623">
    <property type="protein sequence ID" value="KKM60727.1"/>
    <property type="molecule type" value="Genomic_DNA"/>
</dbReference>
<dbReference type="PANTHER" id="PTHR43498:SF1">
    <property type="entry name" value="COB--COM HETERODISULFIDE REDUCTASE IRON-SULFUR SUBUNIT A"/>
    <property type="match status" value="1"/>
</dbReference>